<dbReference type="SMART" id="SM00283">
    <property type="entry name" value="MA"/>
    <property type="match status" value="1"/>
</dbReference>
<keyword evidence="3" id="KW-0807">Transducer</keyword>
<evidence type="ECO:0000256" key="1">
    <source>
        <dbReference type="ARBA" id="ARBA00022500"/>
    </source>
</evidence>
<evidence type="ECO:0000256" key="3">
    <source>
        <dbReference type="PROSITE-ProRule" id="PRU00284"/>
    </source>
</evidence>
<evidence type="ECO:0000313" key="8">
    <source>
        <dbReference type="EMBL" id="MDR6532020.1"/>
    </source>
</evidence>
<evidence type="ECO:0000259" key="6">
    <source>
        <dbReference type="PROSITE" id="PS50113"/>
    </source>
</evidence>
<dbReference type="InterPro" id="IPR004090">
    <property type="entry name" value="Chemotax_Me-accpt_rcpt"/>
</dbReference>
<dbReference type="PANTHER" id="PTHR43531:SF11">
    <property type="entry name" value="METHYL-ACCEPTING CHEMOTAXIS PROTEIN 3"/>
    <property type="match status" value="1"/>
</dbReference>
<dbReference type="InterPro" id="IPR004089">
    <property type="entry name" value="MCPsignal_dom"/>
</dbReference>
<dbReference type="InterPro" id="IPR035965">
    <property type="entry name" value="PAS-like_dom_sf"/>
</dbReference>
<evidence type="ECO:0000313" key="9">
    <source>
        <dbReference type="Proteomes" id="UP001262754"/>
    </source>
</evidence>
<dbReference type="PROSITE" id="PS50885">
    <property type="entry name" value="HAMP"/>
    <property type="match status" value="1"/>
</dbReference>
<dbReference type="PRINTS" id="PR00260">
    <property type="entry name" value="CHEMTRNSDUCR"/>
</dbReference>
<dbReference type="InterPro" id="IPR000700">
    <property type="entry name" value="PAS-assoc_C"/>
</dbReference>
<dbReference type="SMART" id="SM00086">
    <property type="entry name" value="PAC"/>
    <property type="match status" value="2"/>
</dbReference>
<evidence type="ECO:0000256" key="2">
    <source>
        <dbReference type="ARBA" id="ARBA00029447"/>
    </source>
</evidence>
<dbReference type="NCBIfam" id="TIGR00229">
    <property type="entry name" value="sensory_box"/>
    <property type="match status" value="2"/>
</dbReference>
<dbReference type="Pfam" id="PF00015">
    <property type="entry name" value="MCPsignal"/>
    <property type="match status" value="1"/>
</dbReference>
<dbReference type="RefSeq" id="WP_310032344.1">
    <property type="nucleotide sequence ID" value="NZ_JAVDRL010000007.1"/>
</dbReference>
<feature type="domain" description="PAS" evidence="5">
    <location>
        <begin position="25"/>
        <end position="55"/>
    </location>
</feature>
<feature type="domain" description="PAC" evidence="6">
    <location>
        <begin position="84"/>
        <end position="136"/>
    </location>
</feature>
<dbReference type="InterPro" id="IPR013655">
    <property type="entry name" value="PAS_fold_3"/>
</dbReference>
<protein>
    <submittedName>
        <fullName evidence="8">Methyl-accepting chemotaxis protein</fullName>
    </submittedName>
</protein>
<dbReference type="Gene3D" id="1.10.287.950">
    <property type="entry name" value="Methyl-accepting chemotaxis protein"/>
    <property type="match status" value="1"/>
</dbReference>
<dbReference type="CDD" id="cd11386">
    <property type="entry name" value="MCP_signal"/>
    <property type="match status" value="1"/>
</dbReference>
<dbReference type="PROSITE" id="PS50113">
    <property type="entry name" value="PAC"/>
    <property type="match status" value="2"/>
</dbReference>
<gene>
    <name evidence="8" type="ORF">J2800_002773</name>
</gene>
<evidence type="ECO:0000259" key="5">
    <source>
        <dbReference type="PROSITE" id="PS50112"/>
    </source>
</evidence>
<dbReference type="InterPro" id="IPR051310">
    <property type="entry name" value="MCP_chemotaxis"/>
</dbReference>
<comment type="similarity">
    <text evidence="2">Belongs to the methyl-accepting chemotaxis (MCP) protein family.</text>
</comment>
<dbReference type="Pfam" id="PF08447">
    <property type="entry name" value="PAS_3"/>
    <property type="match status" value="2"/>
</dbReference>
<name>A0ABU1N1P1_9CAUL</name>
<dbReference type="PANTHER" id="PTHR43531">
    <property type="entry name" value="PROTEIN ICFG"/>
    <property type="match status" value="1"/>
</dbReference>
<dbReference type="Proteomes" id="UP001262754">
    <property type="component" value="Unassembled WGS sequence"/>
</dbReference>
<dbReference type="SUPFAM" id="SSF55785">
    <property type="entry name" value="PYP-like sensor domain (PAS domain)"/>
    <property type="match status" value="2"/>
</dbReference>
<keyword evidence="9" id="KW-1185">Reference proteome</keyword>
<dbReference type="CDD" id="cd00130">
    <property type="entry name" value="PAS"/>
    <property type="match status" value="2"/>
</dbReference>
<comment type="caution">
    <text evidence="8">The sequence shown here is derived from an EMBL/GenBank/DDBJ whole genome shotgun (WGS) entry which is preliminary data.</text>
</comment>
<dbReference type="EMBL" id="JAVDRL010000007">
    <property type="protein sequence ID" value="MDR6532020.1"/>
    <property type="molecule type" value="Genomic_DNA"/>
</dbReference>
<dbReference type="InterPro" id="IPR003660">
    <property type="entry name" value="HAMP_dom"/>
</dbReference>
<evidence type="ECO:0000259" key="4">
    <source>
        <dbReference type="PROSITE" id="PS50111"/>
    </source>
</evidence>
<dbReference type="PROSITE" id="PS50111">
    <property type="entry name" value="CHEMOTAXIS_TRANSDUC_2"/>
    <property type="match status" value="1"/>
</dbReference>
<evidence type="ECO:0000259" key="7">
    <source>
        <dbReference type="PROSITE" id="PS50885"/>
    </source>
</evidence>
<dbReference type="SUPFAM" id="SSF58104">
    <property type="entry name" value="Methyl-accepting chemotaxis protein (MCP) signaling domain"/>
    <property type="match status" value="1"/>
</dbReference>
<accession>A0ABU1N1P1</accession>
<reference evidence="8 9" key="1">
    <citation type="submission" date="2023-07" db="EMBL/GenBank/DDBJ databases">
        <title>Sorghum-associated microbial communities from plants grown in Nebraska, USA.</title>
        <authorList>
            <person name="Schachtman D."/>
        </authorList>
    </citation>
    <scope>NUCLEOTIDE SEQUENCE [LARGE SCALE GENOMIC DNA]</scope>
    <source>
        <strain evidence="8 9">DS2154</strain>
    </source>
</reference>
<organism evidence="8 9">
    <name type="scientific">Caulobacter rhizosphaerae</name>
    <dbReference type="NCBI Taxonomy" id="2010972"/>
    <lineage>
        <taxon>Bacteria</taxon>
        <taxon>Pseudomonadati</taxon>
        <taxon>Pseudomonadota</taxon>
        <taxon>Alphaproteobacteria</taxon>
        <taxon>Caulobacterales</taxon>
        <taxon>Caulobacteraceae</taxon>
        <taxon>Caulobacter</taxon>
    </lineage>
</organism>
<dbReference type="Gene3D" id="3.30.450.20">
    <property type="entry name" value="PAS domain"/>
    <property type="match status" value="2"/>
</dbReference>
<proteinExistence type="inferred from homology"/>
<dbReference type="InterPro" id="IPR001610">
    <property type="entry name" value="PAC"/>
</dbReference>
<feature type="domain" description="Methyl-accepting transducer" evidence="4">
    <location>
        <begin position="304"/>
        <end position="533"/>
    </location>
</feature>
<dbReference type="InterPro" id="IPR000014">
    <property type="entry name" value="PAS"/>
</dbReference>
<dbReference type="PROSITE" id="PS50112">
    <property type="entry name" value="PAS"/>
    <property type="match status" value="1"/>
</dbReference>
<sequence>MAGFQFSRAASAPETLTALDRSLAIIEFDPSGTILTANDNFCTALGYSLSEIKGRHHSLFVDPAYAASPDYRAFWAKLGRGEFDAQEYLRLGKGGAEVWIQASYNPVRNSRGAVTRVVKVATVITAEKRRNVEVEGKLNAISRVQAVIEFTPAGEVLTANQNFLETLGYSLSEIQGQHHRMFVDPTYAGSPDYQAFWRKLNAGEFVSAEFKRVGKGGKEVWIQASYNPIFDHAGRVIKIVKFATDVTGRVKAVDEIAVGLDHLARNDLTYRIDRPIEAAYEKVRSDFNAAADTLESTMSAISVSTGSVSGGAQEIAKASNDLSRRTEQQAASLEETAAALDEITATVKRSAEGAKQAFSAASQARADAHRSGEIVREAVSAMGAIEGSSRQITQIIGVIDEIAFQTNLLALNAGVEAARAGDAGRGFAVVASEVRALAQRSAEAAKEIKTLIATSSAHVGRGVKLVGDTGEALDGIVAKVAEIDGLISEIASSSQEQATGLAEVNVAVNRMDQVTQQNAAMVEEATAAAGSLSNESRELSRLVGQFRTHGEARQSSARRAA</sequence>
<keyword evidence="1" id="KW-0145">Chemotaxis</keyword>
<feature type="domain" description="PAC" evidence="6">
    <location>
        <begin position="206"/>
        <end position="258"/>
    </location>
</feature>
<feature type="domain" description="HAMP" evidence="7">
    <location>
        <begin position="247"/>
        <end position="299"/>
    </location>
</feature>